<dbReference type="SUPFAM" id="SSF54211">
    <property type="entry name" value="Ribosomal protein S5 domain 2-like"/>
    <property type="match status" value="1"/>
</dbReference>
<dbReference type="CDD" id="cd00782">
    <property type="entry name" value="MutL_Trans"/>
    <property type="match status" value="1"/>
</dbReference>
<dbReference type="Gene3D" id="3.30.1540.20">
    <property type="entry name" value="MutL, C-terminal domain, dimerisation subdomain"/>
    <property type="match status" value="1"/>
</dbReference>
<dbReference type="SMART" id="SM00853">
    <property type="entry name" value="MutL_C"/>
    <property type="match status" value="1"/>
</dbReference>
<dbReference type="Pfam" id="PF13589">
    <property type="entry name" value="HATPase_c_3"/>
    <property type="match status" value="1"/>
</dbReference>
<dbReference type="KEGG" id="blq:L21SP5_01328"/>
<name>A0A0S2HY16_9BACT</name>
<dbReference type="PANTHER" id="PTHR10073">
    <property type="entry name" value="DNA MISMATCH REPAIR PROTEIN MLH, PMS, MUTL"/>
    <property type="match status" value="1"/>
</dbReference>
<dbReference type="InterPro" id="IPR014721">
    <property type="entry name" value="Ribsml_uS5_D2-typ_fold_subgr"/>
</dbReference>
<protein>
    <recommendedName>
        <fullName evidence="2 5">DNA mismatch repair protein MutL</fullName>
    </recommendedName>
</protein>
<dbReference type="InterPro" id="IPR036890">
    <property type="entry name" value="HATPase_C_sf"/>
</dbReference>
<dbReference type="OrthoDB" id="9763467at2"/>
<dbReference type="InterPro" id="IPR042120">
    <property type="entry name" value="MutL_C_dimsub"/>
</dbReference>
<keyword evidence="3 5" id="KW-0227">DNA damage</keyword>
<dbReference type="PANTHER" id="PTHR10073:SF12">
    <property type="entry name" value="DNA MISMATCH REPAIR PROTEIN MLH1"/>
    <property type="match status" value="1"/>
</dbReference>
<evidence type="ECO:0000259" key="6">
    <source>
        <dbReference type="SMART" id="SM00853"/>
    </source>
</evidence>
<dbReference type="InterPro" id="IPR013507">
    <property type="entry name" value="DNA_mismatch_S5_2-like"/>
</dbReference>
<dbReference type="PROSITE" id="PS00058">
    <property type="entry name" value="DNA_MISMATCH_REPAIR_1"/>
    <property type="match status" value="1"/>
</dbReference>
<dbReference type="GO" id="GO:0005524">
    <property type="term" value="F:ATP binding"/>
    <property type="evidence" value="ECO:0007669"/>
    <property type="project" value="InterPro"/>
</dbReference>
<gene>
    <name evidence="5 8" type="primary">mutL</name>
    <name evidence="8" type="ORF">L21SP5_01328</name>
</gene>
<dbReference type="GO" id="GO:0030983">
    <property type="term" value="F:mismatched DNA binding"/>
    <property type="evidence" value="ECO:0007669"/>
    <property type="project" value="InterPro"/>
</dbReference>
<dbReference type="InterPro" id="IPR014762">
    <property type="entry name" value="DNA_mismatch_repair_CS"/>
</dbReference>
<dbReference type="EMBL" id="CP013118">
    <property type="protein sequence ID" value="ALO14979.1"/>
    <property type="molecule type" value="Genomic_DNA"/>
</dbReference>
<dbReference type="Proteomes" id="UP000064893">
    <property type="component" value="Chromosome"/>
</dbReference>
<organism evidence="8 9">
    <name type="scientific">Salinivirga cyanobacteriivorans</name>
    <dbReference type="NCBI Taxonomy" id="1307839"/>
    <lineage>
        <taxon>Bacteria</taxon>
        <taxon>Pseudomonadati</taxon>
        <taxon>Bacteroidota</taxon>
        <taxon>Bacteroidia</taxon>
        <taxon>Bacteroidales</taxon>
        <taxon>Salinivirgaceae</taxon>
        <taxon>Salinivirga</taxon>
    </lineage>
</organism>
<keyword evidence="9" id="KW-1185">Reference proteome</keyword>
<dbReference type="AlphaFoldDB" id="A0A0S2HY16"/>
<dbReference type="SUPFAM" id="SSF55874">
    <property type="entry name" value="ATPase domain of HSP90 chaperone/DNA topoisomerase II/histidine kinase"/>
    <property type="match status" value="1"/>
</dbReference>
<feature type="domain" description="MutL C-terminal dimerisation" evidence="6">
    <location>
        <begin position="430"/>
        <end position="570"/>
    </location>
</feature>
<dbReference type="PATRIC" id="fig|1307839.3.peg.1421"/>
<dbReference type="GO" id="GO:0006298">
    <property type="term" value="P:mismatch repair"/>
    <property type="evidence" value="ECO:0007669"/>
    <property type="project" value="UniProtKB-UniRule"/>
</dbReference>
<dbReference type="SMART" id="SM01340">
    <property type="entry name" value="DNA_mis_repair"/>
    <property type="match status" value="1"/>
</dbReference>
<dbReference type="HAMAP" id="MF_00149">
    <property type="entry name" value="DNA_mis_repair"/>
    <property type="match status" value="1"/>
</dbReference>
<comment type="similarity">
    <text evidence="1 5">Belongs to the DNA mismatch repair MutL/HexB family.</text>
</comment>
<dbReference type="InterPro" id="IPR020667">
    <property type="entry name" value="DNA_mismatch_repair_MutL"/>
</dbReference>
<evidence type="ECO:0000313" key="8">
    <source>
        <dbReference type="EMBL" id="ALO14979.1"/>
    </source>
</evidence>
<dbReference type="InterPro" id="IPR020568">
    <property type="entry name" value="Ribosomal_Su5_D2-typ_SF"/>
</dbReference>
<accession>A0A0S2HY16</accession>
<dbReference type="InterPro" id="IPR042121">
    <property type="entry name" value="MutL_C_regsub"/>
</dbReference>
<evidence type="ECO:0000256" key="5">
    <source>
        <dbReference type="HAMAP-Rule" id="MF_00149"/>
    </source>
</evidence>
<comment type="function">
    <text evidence="5">This protein is involved in the repair of mismatches in DNA. It is required for dam-dependent methyl-directed DNA mismatch repair. May act as a 'molecular matchmaker', a protein that promotes the formation of a stable complex between two or more DNA-binding proteins in an ATP-dependent manner without itself being part of a final effector complex.</text>
</comment>
<evidence type="ECO:0000259" key="7">
    <source>
        <dbReference type="SMART" id="SM01340"/>
    </source>
</evidence>
<dbReference type="InterPro" id="IPR037198">
    <property type="entry name" value="MutL_C_sf"/>
</dbReference>
<dbReference type="SUPFAM" id="SSF118116">
    <property type="entry name" value="DNA mismatch repair protein MutL"/>
    <property type="match status" value="1"/>
</dbReference>
<dbReference type="Gene3D" id="3.30.230.10">
    <property type="match status" value="1"/>
</dbReference>
<dbReference type="GO" id="GO:0140664">
    <property type="term" value="F:ATP-dependent DNA damage sensor activity"/>
    <property type="evidence" value="ECO:0007669"/>
    <property type="project" value="InterPro"/>
</dbReference>
<feature type="domain" description="DNA mismatch repair protein S5" evidence="7">
    <location>
        <begin position="209"/>
        <end position="327"/>
    </location>
</feature>
<dbReference type="InterPro" id="IPR002099">
    <property type="entry name" value="MutL/Mlh/PMS"/>
</dbReference>
<dbReference type="InterPro" id="IPR038973">
    <property type="entry name" value="MutL/Mlh/Pms-like"/>
</dbReference>
<evidence type="ECO:0000313" key="9">
    <source>
        <dbReference type="Proteomes" id="UP000064893"/>
    </source>
</evidence>
<dbReference type="Pfam" id="PF01119">
    <property type="entry name" value="DNA_mis_repair"/>
    <property type="match status" value="1"/>
</dbReference>
<dbReference type="InterPro" id="IPR014790">
    <property type="entry name" value="MutL_C"/>
</dbReference>
<dbReference type="Gene3D" id="3.30.1370.100">
    <property type="entry name" value="MutL, C-terminal domain, regulatory subdomain"/>
    <property type="match status" value="1"/>
</dbReference>
<dbReference type="GO" id="GO:0016887">
    <property type="term" value="F:ATP hydrolysis activity"/>
    <property type="evidence" value="ECO:0007669"/>
    <property type="project" value="InterPro"/>
</dbReference>
<reference evidence="8 9" key="1">
    <citation type="submission" date="2015-11" db="EMBL/GenBank/DDBJ databases">
        <title>Description and complete genome sequence of a novel strain predominating in hypersaline microbial mats and representing a new family of the Bacteriodetes phylum.</title>
        <authorList>
            <person name="Spring S."/>
            <person name="Bunk B."/>
            <person name="Sproer C."/>
            <person name="Klenk H.-P."/>
        </authorList>
    </citation>
    <scope>NUCLEOTIDE SEQUENCE [LARGE SCALE GENOMIC DNA]</scope>
    <source>
        <strain evidence="8 9">L21-Spi-D4</strain>
    </source>
</reference>
<sequence length="613" mass="69892">MGNQIHQLPDHIANQIAAGEVIQRPASVVKELVENAVDASATKITVKIKDAGKTLIQVIDNGKGMSETDARMAFERHATSKIAEAKDLFHLTTMGFRGEALASIAAITNLTLKTRTHEDELGTELQLSGSQVTTQEPVQCPAGCNFQIKNLFFNVPARRKFLKKDTTEFKHISEEFIKVALTHPEIEFELIHNDQVTYNLPATNLKQRIINIFGKTYNDKLIPIETQTTLGHINGFIGKTELAKKSPGEQYFFANNRFMRHPYFYKAVMLAFEPLLQKGQFPVFFIYFDVDPDTIDVNIHPTKTEIKFENDKALWQILQAAVKEAIGKHNLTPSIDFDMENTIEIPVASNQPEPATAPEIKVNPGYNPFEKEQSYQRHDSFKQYERKNPQENWETLYQDFDRQDSESELRFKRETDLDTNTQTDNFSSVRFFQLKQKYILSHVKSGVMLIDQKRAYERIIYEQLQQNLNLEKSSTQPSLFPDEFNPNPLAADTLREIIPELAKLGFQIEEQNDLFLIKGVPGELTDLQPGQLLENLLANLDEANPDLHESLTSLVASKLAQISSMNHHKALSQEEMEHLTESLFTCQMPNYTPEGKPILRILTLEEIDKLLTN</sequence>
<dbReference type="STRING" id="1307839.L21SP5_01328"/>
<dbReference type="CDD" id="cd16926">
    <property type="entry name" value="HATPase_MutL-MLH-PMS-like"/>
    <property type="match status" value="1"/>
</dbReference>
<dbReference type="Gene3D" id="3.30.565.10">
    <property type="entry name" value="Histidine kinase-like ATPase, C-terminal domain"/>
    <property type="match status" value="1"/>
</dbReference>
<dbReference type="GO" id="GO:0032300">
    <property type="term" value="C:mismatch repair complex"/>
    <property type="evidence" value="ECO:0007669"/>
    <property type="project" value="InterPro"/>
</dbReference>
<dbReference type="NCBIfam" id="TIGR00585">
    <property type="entry name" value="mutl"/>
    <property type="match status" value="1"/>
</dbReference>
<evidence type="ECO:0000256" key="2">
    <source>
        <dbReference type="ARBA" id="ARBA00021975"/>
    </source>
</evidence>
<dbReference type="FunFam" id="3.30.565.10:FF:000003">
    <property type="entry name" value="DNA mismatch repair endonuclease MutL"/>
    <property type="match status" value="1"/>
</dbReference>
<keyword evidence="4 5" id="KW-0234">DNA repair</keyword>
<dbReference type="Pfam" id="PF08676">
    <property type="entry name" value="MutL_C"/>
    <property type="match status" value="1"/>
</dbReference>
<evidence type="ECO:0000256" key="3">
    <source>
        <dbReference type="ARBA" id="ARBA00022763"/>
    </source>
</evidence>
<dbReference type="RefSeq" id="WP_057952486.1">
    <property type="nucleotide sequence ID" value="NZ_CP013118.1"/>
</dbReference>
<evidence type="ECO:0000256" key="1">
    <source>
        <dbReference type="ARBA" id="ARBA00006082"/>
    </source>
</evidence>
<evidence type="ECO:0000256" key="4">
    <source>
        <dbReference type="ARBA" id="ARBA00023204"/>
    </source>
</evidence>
<proteinExistence type="inferred from homology"/>